<dbReference type="PANTHER" id="PTHR43169">
    <property type="entry name" value="EXSB FAMILY PROTEIN"/>
    <property type="match status" value="1"/>
</dbReference>
<protein>
    <submittedName>
        <fullName evidence="1">Uncharacterized protein</fullName>
    </submittedName>
</protein>
<accession>A0ABY5Y231</accession>
<dbReference type="Gene3D" id="3.40.50.620">
    <property type="entry name" value="HUPs"/>
    <property type="match status" value="1"/>
</dbReference>
<dbReference type="SUPFAM" id="SSF52402">
    <property type="entry name" value="Adenine nucleotide alpha hydrolases-like"/>
    <property type="match status" value="1"/>
</dbReference>
<sequence length="275" mass="31420">MNTLIFPENLPSPLKEKAYLLQKILHNFAPPFVIACSGGLDSRFLAFFAKKTGCRFSLLHAAGKHVGAKETEYLKEWSKRENIPLTIIPVDILKIEHVRNNHPARCYHCKLHTFGILKQQSGPSAVCDGTHAEDKNTYRPGLAALQELSIQSPLALANFSKQDIRELAKAIGLENHMQKARPCFLTRFPYHVPIQETMLNRLIELEDFFEKELTKICGDPSPDFRVRHIQDTFCFHYDQAMRDNDLIALQTALNKAKIPDIKFERLSKLSGYFDK</sequence>
<name>A0ABY5Y231_9BACT</name>
<dbReference type="InterPro" id="IPR014729">
    <property type="entry name" value="Rossmann-like_a/b/a_fold"/>
</dbReference>
<dbReference type="Proteomes" id="UP001058120">
    <property type="component" value="Chromosome"/>
</dbReference>
<reference evidence="1" key="1">
    <citation type="submission" date="2020-12" db="EMBL/GenBank/DDBJ databases">
        <title>Taurinivorans muris gen. nov., sp. nov., fundamental and realized metabolic niche of a ubiquitous sulfidogenic bacterium in the murine intestine.</title>
        <authorList>
            <person name="Ye H."/>
            <person name="Hanson B.T."/>
            <person name="Loy A."/>
        </authorList>
    </citation>
    <scope>NUCLEOTIDE SEQUENCE</scope>
    <source>
        <strain evidence="1">LT0009</strain>
    </source>
</reference>
<gene>
    <name evidence="1" type="ORF">JBF11_01790</name>
</gene>
<keyword evidence="2" id="KW-1185">Reference proteome</keyword>
<dbReference type="EMBL" id="CP065938">
    <property type="protein sequence ID" value="UWX06073.1"/>
    <property type="molecule type" value="Genomic_DNA"/>
</dbReference>
<dbReference type="InterPro" id="IPR052188">
    <property type="entry name" value="Ni-pincer_cofactor_biosynth"/>
</dbReference>
<proteinExistence type="predicted"/>
<evidence type="ECO:0000313" key="2">
    <source>
        <dbReference type="Proteomes" id="UP001058120"/>
    </source>
</evidence>
<evidence type="ECO:0000313" key="1">
    <source>
        <dbReference type="EMBL" id="UWX06073.1"/>
    </source>
</evidence>
<dbReference type="RefSeq" id="WP_334315672.1">
    <property type="nucleotide sequence ID" value="NZ_CP065938.1"/>
</dbReference>
<organism evidence="1 2">
    <name type="scientific">Taurinivorans muris</name>
    <dbReference type="NCBI Taxonomy" id="2787751"/>
    <lineage>
        <taxon>Bacteria</taxon>
        <taxon>Pseudomonadati</taxon>
        <taxon>Thermodesulfobacteriota</taxon>
        <taxon>Desulfovibrionia</taxon>
        <taxon>Desulfovibrionales</taxon>
        <taxon>Desulfovibrionaceae</taxon>
        <taxon>Taurinivorans</taxon>
    </lineage>
</organism>
<dbReference type="PANTHER" id="PTHR43169:SF2">
    <property type="entry name" value="NAD_GMP SYNTHASE DOMAIN-CONTAINING PROTEIN"/>
    <property type="match status" value="1"/>
</dbReference>